<evidence type="ECO:0000313" key="9">
    <source>
        <dbReference type="Proteomes" id="UP000095214"/>
    </source>
</evidence>
<dbReference type="InterPro" id="IPR001228">
    <property type="entry name" value="IspD"/>
</dbReference>
<dbReference type="UniPathway" id="UPA00056">
    <property type="reaction ID" value="UER00093"/>
</dbReference>
<dbReference type="InterPro" id="IPR018294">
    <property type="entry name" value="ISPD_synthase_CS"/>
</dbReference>
<dbReference type="EC" id="2.7.7.60" evidence="7"/>
<dbReference type="GO" id="GO:0019288">
    <property type="term" value="P:isopentenyl diphosphate biosynthetic process, methylerythritol 4-phosphate pathway"/>
    <property type="evidence" value="ECO:0007669"/>
    <property type="project" value="UniProtKB-UniRule"/>
</dbReference>
<comment type="pathway">
    <text evidence="2 7">Isoprenoid biosynthesis; isopentenyl diphosphate biosynthesis via DXP pathway; isopentenyl diphosphate from 1-deoxy-D-xylulose 5-phosphate: step 2/6.</text>
</comment>
<dbReference type="Proteomes" id="UP000095214">
    <property type="component" value="Chromosome"/>
</dbReference>
<keyword evidence="6 7" id="KW-0414">Isoprene biosynthesis</keyword>
<comment type="similarity">
    <text evidence="3 7">Belongs to the IspD/TarI cytidylyltransferase family. IspD subfamily.</text>
</comment>
<comment type="catalytic activity">
    <reaction evidence="1 7">
        <text>2-C-methyl-D-erythritol 4-phosphate + CTP + H(+) = 4-CDP-2-C-methyl-D-erythritol + diphosphate</text>
        <dbReference type="Rhea" id="RHEA:13429"/>
        <dbReference type="ChEBI" id="CHEBI:15378"/>
        <dbReference type="ChEBI" id="CHEBI:33019"/>
        <dbReference type="ChEBI" id="CHEBI:37563"/>
        <dbReference type="ChEBI" id="CHEBI:57823"/>
        <dbReference type="ChEBI" id="CHEBI:58262"/>
        <dbReference type="EC" id="2.7.7.60"/>
    </reaction>
</comment>
<dbReference type="InterPro" id="IPR034683">
    <property type="entry name" value="IspD/TarI"/>
</dbReference>
<evidence type="ECO:0000256" key="2">
    <source>
        <dbReference type="ARBA" id="ARBA00004787"/>
    </source>
</evidence>
<dbReference type="KEGG" id="phon:BH719_07905"/>
<dbReference type="RefSeq" id="WP_009744303.1">
    <property type="nucleotide sequence ID" value="NZ_CP017298.1"/>
</dbReference>
<dbReference type="PANTHER" id="PTHR32125">
    <property type="entry name" value="2-C-METHYL-D-ERYTHRITOL 4-PHOSPHATE CYTIDYLYLTRANSFERASE, CHLOROPLASTIC"/>
    <property type="match status" value="1"/>
</dbReference>
<evidence type="ECO:0000256" key="3">
    <source>
        <dbReference type="ARBA" id="ARBA00009789"/>
    </source>
</evidence>
<evidence type="ECO:0000313" key="8">
    <source>
        <dbReference type="EMBL" id="AOS47772.1"/>
    </source>
</evidence>
<keyword evidence="9" id="KW-1185">Reference proteome</keyword>
<feature type="site" description="Positions MEP for the nucleophilic attack" evidence="7">
    <location>
        <position position="220"/>
    </location>
</feature>
<dbReference type="InterPro" id="IPR050088">
    <property type="entry name" value="IspD/TarI_cytidylyltransf_bact"/>
</dbReference>
<feature type="site" description="Transition state stabilizer" evidence="7">
    <location>
        <position position="16"/>
    </location>
</feature>
<gene>
    <name evidence="7" type="primary">ispD</name>
    <name evidence="8" type="ORF">BH719_07905</name>
</gene>
<feature type="site" description="Transition state stabilizer" evidence="7">
    <location>
        <position position="23"/>
    </location>
</feature>
<dbReference type="STRING" id="178339.BH719_07905"/>
<dbReference type="SUPFAM" id="SSF53448">
    <property type="entry name" value="Nucleotide-diphospho-sugar transferases"/>
    <property type="match status" value="1"/>
</dbReference>
<accession>A0A1D8B3R3</accession>
<dbReference type="NCBIfam" id="TIGR00453">
    <property type="entry name" value="ispD"/>
    <property type="match status" value="1"/>
</dbReference>
<dbReference type="Pfam" id="PF01128">
    <property type="entry name" value="IspD"/>
    <property type="match status" value="1"/>
</dbReference>
<keyword evidence="4 7" id="KW-0808">Transferase</keyword>
<evidence type="ECO:0000256" key="6">
    <source>
        <dbReference type="ARBA" id="ARBA00023229"/>
    </source>
</evidence>
<protein>
    <recommendedName>
        <fullName evidence="7">2-C-methyl-D-erythritol 4-phosphate cytidylyltransferase</fullName>
        <ecNumber evidence="7">2.7.7.60</ecNumber>
    </recommendedName>
    <alternativeName>
        <fullName evidence="7">4-diphosphocytidyl-2C-methyl-D-erythritol synthase</fullName>
    </alternativeName>
    <alternativeName>
        <fullName evidence="7">MEP cytidylyltransferase</fullName>
        <shortName evidence="7">MCT</shortName>
    </alternativeName>
</protein>
<evidence type="ECO:0000256" key="5">
    <source>
        <dbReference type="ARBA" id="ARBA00022695"/>
    </source>
</evidence>
<reference evidence="8 9" key="1">
    <citation type="submission" date="2016-09" db="EMBL/GenBank/DDBJ databases">
        <title>Complete genome sequence of Actinomyces hongkongensis HKU8.</title>
        <authorList>
            <person name="Gao Y.-X."/>
            <person name="Zhou Y.-Y."/>
            <person name="Xie Y."/>
            <person name="Wang M."/>
            <person name="Wang S.-J."/>
            <person name="Shen S.-G."/>
        </authorList>
    </citation>
    <scope>NUCLEOTIDE SEQUENCE [LARGE SCALE GENOMIC DNA]</scope>
    <source>
        <strain evidence="8 9">HKU8</strain>
    </source>
</reference>
<dbReference type="Gene3D" id="3.90.550.10">
    <property type="entry name" value="Spore Coat Polysaccharide Biosynthesis Protein SpsA, Chain A"/>
    <property type="match status" value="1"/>
</dbReference>
<sequence length="242" mass="24091">MSRLVAVLTAAGSGSRLGCGGPKALVPLAHRPLLWWAARALVEAGATAIVVTAPAEAVAEFRSALEGVGAEVVVVAGSAASRQASVANGLGALPPLDADDVVLVHDAARPLTPPSMIRRVADAVRSGCDAVIPTVPVADTVKVVVPLAGGLGLVEGTPDRSSLAAVQTPQGFTWHTLRDAHRAGAARAADEGAAATDDAGLVEALGIAVHTVAGDPAALKITRPEDLVVAEHLAARAGAGAR</sequence>
<keyword evidence="5 7" id="KW-0548">Nucleotidyltransferase</keyword>
<evidence type="ECO:0000256" key="1">
    <source>
        <dbReference type="ARBA" id="ARBA00001282"/>
    </source>
</evidence>
<evidence type="ECO:0000256" key="4">
    <source>
        <dbReference type="ARBA" id="ARBA00022679"/>
    </source>
</evidence>
<dbReference type="AlphaFoldDB" id="A0A1D8B3R3"/>
<comment type="function">
    <text evidence="7">Catalyzes the formation of 4-diphosphocytidyl-2-C-methyl-D-erythritol from CTP and 2-C-methyl-D-erythritol 4-phosphate (MEP).</text>
</comment>
<organism evidence="8 9">
    <name type="scientific">Pauljensenia hongkongensis</name>
    <dbReference type="NCBI Taxonomy" id="178339"/>
    <lineage>
        <taxon>Bacteria</taxon>
        <taxon>Bacillati</taxon>
        <taxon>Actinomycetota</taxon>
        <taxon>Actinomycetes</taxon>
        <taxon>Actinomycetales</taxon>
        <taxon>Actinomycetaceae</taxon>
        <taxon>Pauljensenia</taxon>
    </lineage>
</organism>
<dbReference type="CDD" id="cd02516">
    <property type="entry name" value="CDP-ME_synthetase"/>
    <property type="match status" value="1"/>
</dbReference>
<dbReference type="EMBL" id="CP017298">
    <property type="protein sequence ID" value="AOS47772.1"/>
    <property type="molecule type" value="Genomic_DNA"/>
</dbReference>
<dbReference type="GO" id="GO:0050518">
    <property type="term" value="F:2-C-methyl-D-erythritol 4-phosphate cytidylyltransferase activity"/>
    <property type="evidence" value="ECO:0007669"/>
    <property type="project" value="UniProtKB-UniRule"/>
</dbReference>
<evidence type="ECO:0000256" key="7">
    <source>
        <dbReference type="HAMAP-Rule" id="MF_00108"/>
    </source>
</evidence>
<dbReference type="OrthoDB" id="9802561at2"/>
<dbReference type="HAMAP" id="MF_00108">
    <property type="entry name" value="IspD"/>
    <property type="match status" value="1"/>
</dbReference>
<dbReference type="InterPro" id="IPR029044">
    <property type="entry name" value="Nucleotide-diphossugar_trans"/>
</dbReference>
<name>A0A1D8B3R3_9ACTO</name>
<proteinExistence type="inferred from homology"/>
<dbReference type="PANTHER" id="PTHR32125:SF4">
    <property type="entry name" value="2-C-METHYL-D-ERYTHRITOL 4-PHOSPHATE CYTIDYLYLTRANSFERASE, CHLOROPLASTIC"/>
    <property type="match status" value="1"/>
</dbReference>
<feature type="site" description="Positions MEP for the nucleophilic attack" evidence="7">
    <location>
        <position position="160"/>
    </location>
</feature>
<dbReference type="PROSITE" id="PS01295">
    <property type="entry name" value="ISPD"/>
    <property type="match status" value="1"/>
</dbReference>